<dbReference type="NCBIfam" id="TIGR00229">
    <property type="entry name" value="sensory_box"/>
    <property type="match status" value="1"/>
</dbReference>
<protein>
    <submittedName>
        <fullName evidence="3">PAS domain S-box protein</fullName>
    </submittedName>
</protein>
<dbReference type="Pfam" id="PF13426">
    <property type="entry name" value="PAS_9"/>
    <property type="match status" value="1"/>
</dbReference>
<feature type="domain" description="PAS" evidence="2">
    <location>
        <begin position="2"/>
        <end position="88"/>
    </location>
</feature>
<dbReference type="Gene3D" id="3.30.450.20">
    <property type="entry name" value="PAS domain"/>
    <property type="match status" value="1"/>
</dbReference>
<dbReference type="InterPro" id="IPR035965">
    <property type="entry name" value="PAS-like_dom_sf"/>
</dbReference>
<evidence type="ECO:0000313" key="3">
    <source>
        <dbReference type="EMBL" id="AYQ74337.1"/>
    </source>
</evidence>
<dbReference type="KEGG" id="coh:EAV92_18245"/>
<gene>
    <name evidence="3" type="ORF">EAV92_18245</name>
</gene>
<dbReference type="CDD" id="cd00130">
    <property type="entry name" value="PAS"/>
    <property type="match status" value="1"/>
</dbReference>
<dbReference type="InterPro" id="IPR000014">
    <property type="entry name" value="PAS"/>
</dbReference>
<dbReference type="SUPFAM" id="SSF55785">
    <property type="entry name" value="PYP-like sensor domain (PAS domain)"/>
    <property type="match status" value="1"/>
</dbReference>
<dbReference type="Proteomes" id="UP000269097">
    <property type="component" value="Chromosome"/>
</dbReference>
<organism evidence="3 4">
    <name type="scientific">Cohnella candidum</name>
    <dbReference type="NCBI Taxonomy" id="2674991"/>
    <lineage>
        <taxon>Bacteria</taxon>
        <taxon>Bacillati</taxon>
        <taxon>Bacillota</taxon>
        <taxon>Bacilli</taxon>
        <taxon>Bacillales</taxon>
        <taxon>Paenibacillaceae</taxon>
        <taxon>Cohnella</taxon>
    </lineage>
</organism>
<keyword evidence="1" id="KW-0175">Coiled coil</keyword>
<name>A0A3G3K2Q1_9BACL</name>
<keyword evidence="4" id="KW-1185">Reference proteome</keyword>
<dbReference type="EMBL" id="CP033433">
    <property type="protein sequence ID" value="AYQ74337.1"/>
    <property type="molecule type" value="Genomic_DNA"/>
</dbReference>
<evidence type="ECO:0000259" key="2">
    <source>
        <dbReference type="Pfam" id="PF13426"/>
    </source>
</evidence>
<accession>A0A3G3K2Q1</accession>
<reference evidence="3 4" key="1">
    <citation type="submission" date="2018-10" db="EMBL/GenBank/DDBJ databases">
        <title>Genome Sequence of Cohnella sp.</title>
        <authorList>
            <person name="Srinivasan S."/>
            <person name="Kim M.K."/>
        </authorList>
    </citation>
    <scope>NUCLEOTIDE SEQUENCE [LARGE SCALE GENOMIC DNA]</scope>
    <source>
        <strain evidence="3 4">18JY8-7</strain>
    </source>
</reference>
<feature type="coiled-coil region" evidence="1">
    <location>
        <begin position="94"/>
        <end position="128"/>
    </location>
</feature>
<dbReference type="AlphaFoldDB" id="A0A3G3K2Q1"/>
<evidence type="ECO:0000313" key="4">
    <source>
        <dbReference type="Proteomes" id="UP000269097"/>
    </source>
</evidence>
<sequence>MILTAANATLHEMLGYSPGELTGRPFGSLLTVSSRAVFQIYFQPLIKLNHKVEEMFLNLRMKSGQDFPVLLNASRMETEEGDMNECILFPMRRIIEYEKQIGASEQAAEKARAELLRLRNQVERVRGS</sequence>
<evidence type="ECO:0000256" key="1">
    <source>
        <dbReference type="SAM" id="Coils"/>
    </source>
</evidence>
<proteinExistence type="predicted"/>